<gene>
    <name evidence="2" type="ORF">IWA51_04745</name>
</gene>
<evidence type="ECO:0000313" key="3">
    <source>
        <dbReference type="Proteomes" id="UP000595224"/>
    </source>
</evidence>
<sequence>MKFKLRTIVFAFFLLCGTAFAFSDRDIISPSAGVWGNVQALVLDASDGSDLYYSLTGSDPLVSGFAYDGPVVIDGTGDVSVNITAVAKDGTRSDFSVSYSVKESEEIPENSSVFIHSVSKNPIRKYISGTEFSIPKGFLYSLSNSVPPSYASGTISLSAQNQMEAYVPCTISDGKNFFHFVIHVIPDAAAVSSASVAGTAETSVPFTVRDWNNIQFTGDKLLYQIDDEYWSADKSERTIDRTVPHTIRWQSMEYMEGNPVGECVLPVVPTLLCYRNADGMLEFLLSDEGRSQLSPVSQSLSAEKMAAGLYSSMKADIFDCGELSGTAVFDVYQNGVRQGTLSCDYLLDKIPPAKPVFSSSSDAGLARDEVVVTMSSETDSFVFYSISGPVESETAFLPGTQTDLPKPSPESFEFYSGQEIRLRSPSEKAALYKVSAFASDAFGNRSPVSEYTVVVDKFNYYISGSSTSEKPDGTYGNPFSTFDQALEVINSQEYMRLFVVSDIKIETNAKIESDCDIIGGSSRIEFAPSASLEVSGAKVLLKDCLIECDSSSLSLQKPLVSLKNGASLSVNNCEIIGLFDSDAVLFDCAESSLNVVDSGLSVQSRTYGCVISSQKSDVSVSSSRITAVSETGVGASCSGGKCLFYGNEFFVIASMGRALEFYAADADLENNNFSAVLRNGPSGASAVWKDADTVILQNLQNKSEGF</sequence>
<dbReference type="KEGG" id="tper:IWA51_04745"/>
<name>A0A7T3RF73_9SPIR</name>
<dbReference type="EMBL" id="CP064936">
    <property type="protein sequence ID" value="QQA01908.1"/>
    <property type="molecule type" value="Genomic_DNA"/>
</dbReference>
<dbReference type="Proteomes" id="UP000595224">
    <property type="component" value="Chromosome"/>
</dbReference>
<dbReference type="InterPro" id="IPR011050">
    <property type="entry name" value="Pectin_lyase_fold/virulence"/>
</dbReference>
<accession>A0A7T3RF73</accession>
<dbReference type="AlphaFoldDB" id="A0A7T3RF73"/>
<dbReference type="InterPro" id="IPR026876">
    <property type="entry name" value="Fn3_assoc_repeat"/>
</dbReference>
<feature type="signal peptide" evidence="1">
    <location>
        <begin position="1"/>
        <end position="21"/>
    </location>
</feature>
<evidence type="ECO:0000313" key="2">
    <source>
        <dbReference type="EMBL" id="QQA01908.1"/>
    </source>
</evidence>
<protein>
    <submittedName>
        <fullName evidence="2">Uncharacterized protein</fullName>
    </submittedName>
</protein>
<reference evidence="2 3" key="1">
    <citation type="submission" date="2020-11" db="EMBL/GenBank/DDBJ databases">
        <title>Treponema Peruensis nv. sp., first commensal Treponema isolated from human feces.</title>
        <authorList>
            <person name="Belkhou C."/>
            <person name="Raes J."/>
        </authorList>
    </citation>
    <scope>NUCLEOTIDE SEQUENCE [LARGE SCALE GENOMIC DNA]</scope>
    <source>
        <strain evidence="2 3">RCC2812</strain>
    </source>
</reference>
<proteinExistence type="predicted"/>
<dbReference type="SUPFAM" id="SSF51126">
    <property type="entry name" value="Pectin lyase-like"/>
    <property type="match status" value="1"/>
</dbReference>
<keyword evidence="3" id="KW-1185">Reference proteome</keyword>
<dbReference type="RefSeq" id="WP_198443419.1">
    <property type="nucleotide sequence ID" value="NZ_CBCSHE010000004.1"/>
</dbReference>
<feature type="chain" id="PRO_5032707056" evidence="1">
    <location>
        <begin position="22"/>
        <end position="706"/>
    </location>
</feature>
<keyword evidence="1" id="KW-0732">Signal</keyword>
<dbReference type="Pfam" id="PF13287">
    <property type="entry name" value="Fn3_assoc"/>
    <property type="match status" value="1"/>
</dbReference>
<evidence type="ECO:0000256" key="1">
    <source>
        <dbReference type="SAM" id="SignalP"/>
    </source>
</evidence>
<organism evidence="2 3">
    <name type="scientific">Treponema peruense</name>
    <dbReference type="NCBI Taxonomy" id="2787628"/>
    <lineage>
        <taxon>Bacteria</taxon>
        <taxon>Pseudomonadati</taxon>
        <taxon>Spirochaetota</taxon>
        <taxon>Spirochaetia</taxon>
        <taxon>Spirochaetales</taxon>
        <taxon>Treponemataceae</taxon>
        <taxon>Treponema</taxon>
    </lineage>
</organism>